<evidence type="ECO:0000313" key="3">
    <source>
        <dbReference type="Proteomes" id="UP000184356"/>
    </source>
</evidence>
<feature type="region of interest" description="Disordered" evidence="1">
    <location>
        <begin position="21"/>
        <end position="85"/>
    </location>
</feature>
<dbReference type="EMBL" id="KV878587">
    <property type="protein sequence ID" value="OJJ58242.1"/>
    <property type="molecule type" value="Genomic_DNA"/>
</dbReference>
<sequence>MAPFPKVPLLQGFLPLPHIRGRTGPWGGAQEFPGRRSGEPRTRPMGWEPCRHRGFRGLSDGFRDYSSSQQNGESALKPKRKSPRKLKYRVERTRLEVLRRQYSCTVGVTQRWLREPQHTLCDNAVELQSHYAFVRAERPCSFHRSTNYHGTIRTITSNAISPYFLPTTKKKKRKEKEIDLVY</sequence>
<accession>A0A1L9TFQ6</accession>
<dbReference type="Proteomes" id="UP000184356">
    <property type="component" value="Unassembled WGS sequence"/>
</dbReference>
<dbReference type="AlphaFoldDB" id="A0A1L9TFQ6"/>
<evidence type="ECO:0000256" key="1">
    <source>
        <dbReference type="SAM" id="MobiDB-lite"/>
    </source>
</evidence>
<keyword evidence="3" id="KW-1185">Reference proteome</keyword>
<name>A0A1L9TFQ6_9EURO</name>
<protein>
    <submittedName>
        <fullName evidence="2">Uncharacterized protein</fullName>
    </submittedName>
</protein>
<gene>
    <name evidence="2" type="ORF">ASPSYDRAFT_1042013</name>
</gene>
<feature type="compositionally biased region" description="Basic and acidic residues" evidence="1">
    <location>
        <begin position="33"/>
        <end position="42"/>
    </location>
</feature>
<organism evidence="2 3">
    <name type="scientific">Aspergillus sydowii CBS 593.65</name>
    <dbReference type="NCBI Taxonomy" id="1036612"/>
    <lineage>
        <taxon>Eukaryota</taxon>
        <taxon>Fungi</taxon>
        <taxon>Dikarya</taxon>
        <taxon>Ascomycota</taxon>
        <taxon>Pezizomycotina</taxon>
        <taxon>Eurotiomycetes</taxon>
        <taxon>Eurotiomycetidae</taxon>
        <taxon>Eurotiales</taxon>
        <taxon>Aspergillaceae</taxon>
        <taxon>Aspergillus</taxon>
        <taxon>Aspergillus subgen. Nidulantes</taxon>
    </lineage>
</organism>
<evidence type="ECO:0000313" key="2">
    <source>
        <dbReference type="EMBL" id="OJJ58242.1"/>
    </source>
</evidence>
<dbReference type="GeneID" id="63755864"/>
<proteinExistence type="predicted"/>
<dbReference type="RefSeq" id="XP_040702048.1">
    <property type="nucleotide sequence ID" value="XM_040839791.1"/>
</dbReference>
<reference evidence="3" key="1">
    <citation type="journal article" date="2017" name="Genome Biol.">
        <title>Comparative genomics reveals high biological diversity and specific adaptations in the industrially and medically important fungal genus Aspergillus.</title>
        <authorList>
            <person name="de Vries R.P."/>
            <person name="Riley R."/>
            <person name="Wiebenga A."/>
            <person name="Aguilar-Osorio G."/>
            <person name="Amillis S."/>
            <person name="Uchima C.A."/>
            <person name="Anderluh G."/>
            <person name="Asadollahi M."/>
            <person name="Askin M."/>
            <person name="Barry K."/>
            <person name="Battaglia E."/>
            <person name="Bayram O."/>
            <person name="Benocci T."/>
            <person name="Braus-Stromeyer S.A."/>
            <person name="Caldana C."/>
            <person name="Canovas D."/>
            <person name="Cerqueira G.C."/>
            <person name="Chen F."/>
            <person name="Chen W."/>
            <person name="Choi C."/>
            <person name="Clum A."/>
            <person name="Dos Santos R.A."/>
            <person name="Damasio A.R."/>
            <person name="Diallinas G."/>
            <person name="Emri T."/>
            <person name="Fekete E."/>
            <person name="Flipphi M."/>
            <person name="Freyberg S."/>
            <person name="Gallo A."/>
            <person name="Gournas C."/>
            <person name="Habgood R."/>
            <person name="Hainaut M."/>
            <person name="Harispe M.L."/>
            <person name="Henrissat B."/>
            <person name="Hilden K.S."/>
            <person name="Hope R."/>
            <person name="Hossain A."/>
            <person name="Karabika E."/>
            <person name="Karaffa L."/>
            <person name="Karanyi Z."/>
            <person name="Krasevec N."/>
            <person name="Kuo A."/>
            <person name="Kusch H."/>
            <person name="LaButti K."/>
            <person name="Lagendijk E.L."/>
            <person name="Lapidus A."/>
            <person name="Levasseur A."/>
            <person name="Lindquist E."/>
            <person name="Lipzen A."/>
            <person name="Logrieco A.F."/>
            <person name="MacCabe A."/>
            <person name="Maekelae M.R."/>
            <person name="Malavazi I."/>
            <person name="Melin P."/>
            <person name="Meyer V."/>
            <person name="Mielnichuk N."/>
            <person name="Miskei M."/>
            <person name="Molnar A.P."/>
            <person name="Mule G."/>
            <person name="Ngan C.Y."/>
            <person name="Orejas M."/>
            <person name="Orosz E."/>
            <person name="Ouedraogo J.P."/>
            <person name="Overkamp K.M."/>
            <person name="Park H.-S."/>
            <person name="Perrone G."/>
            <person name="Piumi F."/>
            <person name="Punt P.J."/>
            <person name="Ram A.F."/>
            <person name="Ramon A."/>
            <person name="Rauscher S."/>
            <person name="Record E."/>
            <person name="Riano-Pachon D.M."/>
            <person name="Robert V."/>
            <person name="Roehrig J."/>
            <person name="Ruller R."/>
            <person name="Salamov A."/>
            <person name="Salih N.S."/>
            <person name="Samson R.A."/>
            <person name="Sandor E."/>
            <person name="Sanguinetti M."/>
            <person name="Schuetze T."/>
            <person name="Sepcic K."/>
            <person name="Shelest E."/>
            <person name="Sherlock G."/>
            <person name="Sophianopoulou V."/>
            <person name="Squina F.M."/>
            <person name="Sun H."/>
            <person name="Susca A."/>
            <person name="Todd R.B."/>
            <person name="Tsang A."/>
            <person name="Unkles S.E."/>
            <person name="van de Wiele N."/>
            <person name="van Rossen-Uffink D."/>
            <person name="Oliveira J.V."/>
            <person name="Vesth T.C."/>
            <person name="Visser J."/>
            <person name="Yu J.-H."/>
            <person name="Zhou M."/>
            <person name="Andersen M.R."/>
            <person name="Archer D.B."/>
            <person name="Baker S.E."/>
            <person name="Benoit I."/>
            <person name="Brakhage A.A."/>
            <person name="Braus G.H."/>
            <person name="Fischer R."/>
            <person name="Frisvad J.C."/>
            <person name="Goldman G.H."/>
            <person name="Houbraken J."/>
            <person name="Oakley B."/>
            <person name="Pocsi I."/>
            <person name="Scazzocchio C."/>
            <person name="Seiboth B."/>
            <person name="vanKuyk P.A."/>
            <person name="Wortman J."/>
            <person name="Dyer P.S."/>
            <person name="Grigoriev I.V."/>
        </authorList>
    </citation>
    <scope>NUCLEOTIDE SEQUENCE [LARGE SCALE GENOMIC DNA]</scope>
    <source>
        <strain evidence="3">CBS 593.65</strain>
    </source>
</reference>
<dbReference type="VEuPathDB" id="FungiDB:ASPSYDRAFT_1042013"/>